<dbReference type="InterPro" id="IPR029044">
    <property type="entry name" value="Nucleotide-diphossugar_trans"/>
</dbReference>
<feature type="domain" description="Glycosyltransferase 2-like" evidence="1">
    <location>
        <begin position="57"/>
        <end position="151"/>
    </location>
</feature>
<dbReference type="Pfam" id="PF00535">
    <property type="entry name" value="Glycos_transf_2"/>
    <property type="match status" value="2"/>
</dbReference>
<protein>
    <submittedName>
        <fullName evidence="2">Glycosyltransferase</fullName>
    </submittedName>
</protein>
<keyword evidence="3" id="KW-1185">Reference proteome</keyword>
<reference evidence="2 3" key="1">
    <citation type="submission" date="2020-08" db="EMBL/GenBank/DDBJ databases">
        <title>A Genomic Blueprint of the Chicken Gut Microbiome.</title>
        <authorList>
            <person name="Gilroy R."/>
            <person name="Ravi A."/>
            <person name="Getino M."/>
            <person name="Pursley I."/>
            <person name="Horton D.L."/>
            <person name="Alikhan N.-F."/>
            <person name="Baker D."/>
            <person name="Gharbi K."/>
            <person name="Hall N."/>
            <person name="Watson M."/>
            <person name="Adriaenssens E.M."/>
            <person name="Foster-Nyarko E."/>
            <person name="Jarju S."/>
            <person name="Secka A."/>
            <person name="Antonio M."/>
            <person name="Oren A."/>
            <person name="Chaudhuri R."/>
            <person name="La Ragione R.M."/>
            <person name="Hildebrand F."/>
            <person name="Pallen M.J."/>
        </authorList>
    </citation>
    <scope>NUCLEOTIDE SEQUENCE [LARGE SCALE GENOMIC DNA]</scope>
    <source>
        <strain evidence="2 3">Sa1CUA4</strain>
    </source>
</reference>
<dbReference type="SUPFAM" id="SSF53756">
    <property type="entry name" value="UDP-Glycosyltransferase/glycogen phosphorylase"/>
    <property type="match status" value="1"/>
</dbReference>
<organism evidence="2 3">
    <name type="scientific">Microbacterium gallinarum</name>
    <dbReference type="NCBI Taxonomy" id="2762209"/>
    <lineage>
        <taxon>Bacteria</taxon>
        <taxon>Bacillati</taxon>
        <taxon>Actinomycetota</taxon>
        <taxon>Actinomycetes</taxon>
        <taxon>Micrococcales</taxon>
        <taxon>Microbacteriaceae</taxon>
        <taxon>Microbacterium</taxon>
    </lineage>
</organism>
<gene>
    <name evidence="2" type="ORF">H9622_01400</name>
</gene>
<dbReference type="Gene3D" id="3.40.50.2000">
    <property type="entry name" value="Glycogen Phosphorylase B"/>
    <property type="match status" value="2"/>
</dbReference>
<dbReference type="Gene3D" id="3.90.550.10">
    <property type="entry name" value="Spore Coat Polysaccharide Biosynthesis Protein SpsA, Chain A"/>
    <property type="match status" value="2"/>
</dbReference>
<dbReference type="SUPFAM" id="SSF53448">
    <property type="entry name" value="Nucleotide-diphospho-sugar transferases"/>
    <property type="match status" value="2"/>
</dbReference>
<evidence type="ECO:0000313" key="3">
    <source>
        <dbReference type="Proteomes" id="UP000602532"/>
    </source>
</evidence>
<comment type="caution">
    <text evidence="2">The sequence shown here is derived from an EMBL/GenBank/DDBJ whole genome shotgun (WGS) entry which is preliminary data.</text>
</comment>
<name>A0ABR8WYU4_9MICO</name>
<dbReference type="Proteomes" id="UP000602532">
    <property type="component" value="Unassembled WGS sequence"/>
</dbReference>
<sequence length="1142" mass="125911">MRDRPRMPPKPEIEIIVRVHRSDRPLRRAVESILEYPAAGAVVVAHGIDPAELDLPGDPRIRVVRCDEGVGFSGFASNAGLDACEAEFIGLLDSDDYLEPGALAALHSRIIRAGVDGVIIPLKFEGETTSTRSPATIRRTRLDPARDRLFFRTVPAGLYRRETWQGLPVRFEEGVPAGVDQKFSAILYSSGIRIAHFPADPAYVMCDDGKPRVTTITRPLAEHAEAWRRLWHDEHVLAIAPRHRRALAEKFVQVHILGMVAVRPEPSQWREGDFEFLAQLARRVESLEPRLDRGFTRARQSIWNAVLAGDLHAALTAQRSSSYRDWRLPAHATGPLQRNFWARVRIDGVLSRARDPLDALQSVLMRRSRARAVSPAGNPRAAADTGGPDGVRTQIVVPVHTLDRPIRRAVSSVLADPASGAIVVAHNVDPEQLDLPDDARVRVVALEGNPGRPGAAFDAGIAVATAPWVGIMGSDDWYEEGALAAMRLRGARDGADVVVAPLAYQDGARGFVPQTLRRRMLQPARDRLFYRTAPLGIIRTELLQRPEYRFGGVFAVGEDVAVGARLWSGGHSISFDPLDPAYVVGADAKTRTTTTRRPLAEQGAAWLALWDESWVRQLDAPTREALAVKVMRVHVHGAVLARPRPEEWGPGDFAWLSALAVRILDECPAVLQSFRDSSSQTIQALAAADIDRTLAAAARESGSLSLRQLLPSRLAFLLKHDGPVRLHLTGLGYTVRRRLRAFRSATVRTRQPAVGGRATEPPGHATRKQSLLILSFSPLRGDARVLRQINLFRHSYAVTTAGFGEAPDGVVEHIELPADLLPTQLDGRLITLRQYAAAYWSVPAVRNAWKQLRGRSFDAVLANDVEAVPIALRLRTRGVHADLHEHYPSMHDYHTAWRRRISPYMSWLLSRYVTKATSTSTVSGGLRRAFKDQFGLRPDLVPNATPYADLRPSPVGAPVRLVHSGACLRKRQLEVMLEAVVQAAADITLDLFVTPNDPGYLAELKDAYGRHERIRINDPVPYSELVNTLNEFDLGVFVLPPATFSYKWALPNKFFDYVQARLGIIVGPSPEMAPLVEANNLGAVSEGFSSEDLVSVLQSLDPDTVASWKRAADRAAWEMSGEQTVGPWQRAISAIMADASTR</sequence>
<evidence type="ECO:0000259" key="1">
    <source>
        <dbReference type="Pfam" id="PF00535"/>
    </source>
</evidence>
<proteinExistence type="predicted"/>
<dbReference type="EMBL" id="JACSPM010000001">
    <property type="protein sequence ID" value="MBD8022244.1"/>
    <property type="molecule type" value="Genomic_DNA"/>
</dbReference>
<dbReference type="InterPro" id="IPR001173">
    <property type="entry name" value="Glyco_trans_2-like"/>
</dbReference>
<accession>A0ABR8WYU4</accession>
<evidence type="ECO:0000313" key="2">
    <source>
        <dbReference type="EMBL" id="MBD8022244.1"/>
    </source>
</evidence>
<feature type="domain" description="Glycosyltransferase 2-like" evidence="1">
    <location>
        <begin position="431"/>
        <end position="531"/>
    </location>
</feature>